<reference evidence="1 2" key="1">
    <citation type="submission" date="2009-02" db="EMBL/GenBank/DDBJ databases">
        <title>Genome sequence of Bacillus cereus 03BB102.</title>
        <authorList>
            <person name="Dodson R.J."/>
            <person name="Jackson P."/>
            <person name="Munk A.C."/>
            <person name="Brettin T."/>
            <person name="Bruce D."/>
            <person name="Detter C."/>
            <person name="Tapia R."/>
            <person name="Han C."/>
            <person name="Sutton G."/>
            <person name="Sims D."/>
        </authorList>
    </citation>
    <scope>NUCLEOTIDE SEQUENCE [LARGE SCALE GENOMIC DNA]</scope>
    <source>
        <strain evidence="1 2">03BB102</strain>
    </source>
</reference>
<sequence>MTNYLDLATQEELESMLQEYPGTILFISHDRAFIRSVADHILQVDESEPRVFHGNYEQYTNRTADASVNVTAQELLRLQTKLTEIIGRISIPNHHDDITSLEQEYETLLVKIQKCKEAL</sequence>
<keyword evidence="1" id="KW-0067">ATP-binding</keyword>
<dbReference type="PANTHER" id="PTHR42855:SF2">
    <property type="entry name" value="DRUG RESISTANCE ABC TRANSPORTER,ATP-BINDING PROTEIN"/>
    <property type="match status" value="1"/>
</dbReference>
<dbReference type="KEGG" id="bcx:BCA_5307"/>
<dbReference type="PANTHER" id="PTHR42855">
    <property type="entry name" value="ABC TRANSPORTER ATP-BINDING SUBUNIT"/>
    <property type="match status" value="1"/>
</dbReference>
<protein>
    <submittedName>
        <fullName evidence="1">ABC transporter, ATP-binding protein</fullName>
    </submittedName>
</protein>
<evidence type="ECO:0000313" key="1">
    <source>
        <dbReference type="EMBL" id="ACO27638.1"/>
    </source>
</evidence>
<accession>A0A158RKQ0</accession>
<dbReference type="Gene3D" id="3.40.50.300">
    <property type="entry name" value="P-loop containing nucleotide triphosphate hydrolases"/>
    <property type="match status" value="1"/>
</dbReference>
<dbReference type="Proteomes" id="UP000002210">
    <property type="component" value="Chromosome"/>
</dbReference>
<dbReference type="InterPro" id="IPR027417">
    <property type="entry name" value="P-loop_NTPase"/>
</dbReference>
<dbReference type="InterPro" id="IPR051309">
    <property type="entry name" value="ABCF_ATPase"/>
</dbReference>
<dbReference type="SUPFAM" id="SSF52540">
    <property type="entry name" value="P-loop containing nucleoside triphosphate hydrolases"/>
    <property type="match status" value="1"/>
</dbReference>
<dbReference type="AlphaFoldDB" id="A0A158RKQ0"/>
<dbReference type="GO" id="GO:0005524">
    <property type="term" value="F:ATP binding"/>
    <property type="evidence" value="ECO:0007669"/>
    <property type="project" value="UniProtKB-KW"/>
</dbReference>
<organism evidence="1 2">
    <name type="scientific">Bacillus cereus (strain 03BB102)</name>
    <dbReference type="NCBI Taxonomy" id="572264"/>
    <lineage>
        <taxon>Bacteria</taxon>
        <taxon>Bacillati</taxon>
        <taxon>Bacillota</taxon>
        <taxon>Bacilli</taxon>
        <taxon>Bacillales</taxon>
        <taxon>Bacillaceae</taxon>
        <taxon>Bacillus</taxon>
        <taxon>Bacillus cereus group</taxon>
    </lineage>
</organism>
<dbReference type="EMBL" id="CP001407">
    <property type="protein sequence ID" value="ACO27638.1"/>
    <property type="molecule type" value="Genomic_DNA"/>
</dbReference>
<dbReference type="RefSeq" id="WP_000186324.1">
    <property type="nucleotide sequence ID" value="NC_012472.1"/>
</dbReference>
<proteinExistence type="predicted"/>
<dbReference type="PATRIC" id="fig|572264.18.peg.5230"/>
<gene>
    <name evidence="1" type="ordered locus">BCA_5307</name>
</gene>
<evidence type="ECO:0000313" key="2">
    <source>
        <dbReference type="Proteomes" id="UP000002210"/>
    </source>
</evidence>
<keyword evidence="1" id="KW-0547">Nucleotide-binding</keyword>
<name>A0A158RKQ0_BACC3</name>